<organism evidence="2">
    <name type="scientific">Acidobacterium capsulatum</name>
    <dbReference type="NCBI Taxonomy" id="33075"/>
    <lineage>
        <taxon>Bacteria</taxon>
        <taxon>Pseudomonadati</taxon>
        <taxon>Acidobacteriota</taxon>
        <taxon>Terriglobia</taxon>
        <taxon>Terriglobales</taxon>
        <taxon>Acidobacteriaceae</taxon>
        <taxon>Acidobacterium</taxon>
    </lineage>
</organism>
<dbReference type="PANTHER" id="PTHR43610">
    <property type="entry name" value="BLL6696 PROTEIN"/>
    <property type="match status" value="1"/>
</dbReference>
<dbReference type="AlphaFoldDB" id="A0A7V4XT22"/>
<comment type="caution">
    <text evidence="2">The sequence shown here is derived from an EMBL/GenBank/DDBJ whole genome shotgun (WGS) entry which is preliminary data.</text>
</comment>
<dbReference type="InterPro" id="IPR000182">
    <property type="entry name" value="GNAT_dom"/>
</dbReference>
<dbReference type="SUPFAM" id="SSF55729">
    <property type="entry name" value="Acyl-CoA N-acyltransferases (Nat)"/>
    <property type="match status" value="1"/>
</dbReference>
<accession>A0A7V4XT22</accession>
<sequence>MSTGLFSLRGRHVWLEPLTLDHLPGLLAAASADPALYALTVVPQTRECMTEYVQTALAWREAGTAFPFAVLRAGSGEVIGSTRFYQLERWEWPEGHPLHARATPDACEIGYTWYAPSAVRTAVNTEAKKLLLTHAFEQWQVLRVCLHTDVRNERSRRAMERMGAKFEGILRAHKIASDLTVRDSARYSITAGEWPIVKAHLEALEQRYL</sequence>
<dbReference type="Pfam" id="PF13302">
    <property type="entry name" value="Acetyltransf_3"/>
    <property type="match status" value="1"/>
</dbReference>
<evidence type="ECO:0000313" key="2">
    <source>
        <dbReference type="EMBL" id="HGY94571.1"/>
    </source>
</evidence>
<dbReference type="InterPro" id="IPR016181">
    <property type="entry name" value="Acyl_CoA_acyltransferase"/>
</dbReference>
<name>A0A7V4XT22_9BACT</name>
<keyword evidence="2" id="KW-0808">Transferase</keyword>
<dbReference type="PANTHER" id="PTHR43610:SF1">
    <property type="entry name" value="N-ACETYLTRANSFERASE DOMAIN-CONTAINING PROTEIN"/>
    <property type="match status" value="1"/>
</dbReference>
<dbReference type="Gene3D" id="3.40.630.30">
    <property type="match status" value="1"/>
</dbReference>
<dbReference type="EMBL" id="DTKL01000046">
    <property type="protein sequence ID" value="HGY94571.1"/>
    <property type="molecule type" value="Genomic_DNA"/>
</dbReference>
<reference evidence="2" key="1">
    <citation type="journal article" date="2020" name="mSystems">
        <title>Genome- and Community-Level Interaction Insights into Carbon Utilization and Element Cycling Functions of Hydrothermarchaeota in Hydrothermal Sediment.</title>
        <authorList>
            <person name="Zhou Z."/>
            <person name="Liu Y."/>
            <person name="Xu W."/>
            <person name="Pan J."/>
            <person name="Luo Z.H."/>
            <person name="Li M."/>
        </authorList>
    </citation>
    <scope>NUCLEOTIDE SEQUENCE [LARGE SCALE GENOMIC DNA]</scope>
    <source>
        <strain evidence="2">SpSt-855</strain>
    </source>
</reference>
<dbReference type="GO" id="GO:0016747">
    <property type="term" value="F:acyltransferase activity, transferring groups other than amino-acyl groups"/>
    <property type="evidence" value="ECO:0007669"/>
    <property type="project" value="InterPro"/>
</dbReference>
<evidence type="ECO:0000259" key="1">
    <source>
        <dbReference type="Pfam" id="PF13302"/>
    </source>
</evidence>
<gene>
    <name evidence="2" type="ORF">ENW50_07815</name>
</gene>
<protein>
    <submittedName>
        <fullName evidence="2">N-acetyltransferase</fullName>
    </submittedName>
</protein>
<proteinExistence type="predicted"/>
<feature type="domain" description="N-acetyltransferase" evidence="1">
    <location>
        <begin position="13"/>
        <end position="165"/>
    </location>
</feature>